<evidence type="ECO:0000256" key="7">
    <source>
        <dbReference type="ARBA" id="ARBA00022692"/>
    </source>
</evidence>
<keyword evidence="9" id="KW-0921">Nickel transport</keyword>
<evidence type="ECO:0000256" key="6">
    <source>
        <dbReference type="ARBA" id="ARBA00022596"/>
    </source>
</evidence>
<comment type="caution">
    <text evidence="14">The sequence shown here is derived from an EMBL/GenBank/DDBJ whole genome shotgun (WGS) entry which is preliminary data.</text>
</comment>
<evidence type="ECO:0000256" key="12">
    <source>
        <dbReference type="RuleBase" id="RU365097"/>
    </source>
</evidence>
<keyword evidence="10 11" id="KW-0472">Membrane</keyword>
<keyword evidence="8 11" id="KW-1133">Transmembrane helix</keyword>
<evidence type="ECO:0000259" key="13">
    <source>
        <dbReference type="PROSITE" id="PS50928"/>
    </source>
</evidence>
<feature type="domain" description="ABC transmembrane type-1" evidence="13">
    <location>
        <begin position="19"/>
        <end position="221"/>
    </location>
</feature>
<evidence type="ECO:0000256" key="10">
    <source>
        <dbReference type="ARBA" id="ARBA00023136"/>
    </source>
</evidence>
<dbReference type="GO" id="GO:0015098">
    <property type="term" value="F:molybdate ion transmembrane transporter activity"/>
    <property type="evidence" value="ECO:0007669"/>
    <property type="project" value="UniProtKB-UniRule"/>
</dbReference>
<evidence type="ECO:0000313" key="14">
    <source>
        <dbReference type="EMBL" id="PKE27017.1"/>
    </source>
</evidence>
<dbReference type="EMBL" id="PIXC01000003">
    <property type="protein sequence ID" value="PKE27017.1"/>
    <property type="molecule type" value="Genomic_DNA"/>
</dbReference>
<dbReference type="NCBIfam" id="TIGR02141">
    <property type="entry name" value="modB_ABC"/>
    <property type="match status" value="1"/>
</dbReference>
<feature type="transmembrane region" description="Helical" evidence="11">
    <location>
        <begin position="205"/>
        <end position="226"/>
    </location>
</feature>
<dbReference type="InterPro" id="IPR011867">
    <property type="entry name" value="ModB_ABC"/>
</dbReference>
<name>A0A855H4H7_9STAP</name>
<evidence type="ECO:0000256" key="8">
    <source>
        <dbReference type="ARBA" id="ARBA00022989"/>
    </source>
</evidence>
<feature type="transmembrane region" description="Helical" evidence="11">
    <location>
        <begin position="155"/>
        <end position="179"/>
    </location>
</feature>
<keyword evidence="9" id="KW-0406">Ion transport</keyword>
<dbReference type="PANTHER" id="PTHR30183:SF3">
    <property type="entry name" value="MOLYBDENUM TRANSPORT SYSTEM PERMEASE PROTEIN MODB"/>
    <property type="match status" value="1"/>
</dbReference>
<evidence type="ECO:0000256" key="4">
    <source>
        <dbReference type="ARBA" id="ARBA00022475"/>
    </source>
</evidence>
<feature type="transmembrane region" description="Helical" evidence="11">
    <location>
        <begin position="15"/>
        <end position="42"/>
    </location>
</feature>
<keyword evidence="3 11" id="KW-0813">Transport</keyword>
<dbReference type="GO" id="GO:0005886">
    <property type="term" value="C:plasma membrane"/>
    <property type="evidence" value="ECO:0007669"/>
    <property type="project" value="UniProtKB-SubCell"/>
</dbReference>
<keyword evidence="5 12" id="KW-0500">Molybdenum</keyword>
<organism evidence="14 15">
    <name type="scientific">Macrococcoides caseolyticum</name>
    <dbReference type="NCBI Taxonomy" id="69966"/>
    <lineage>
        <taxon>Bacteria</taxon>
        <taxon>Bacillati</taxon>
        <taxon>Bacillota</taxon>
        <taxon>Bacilli</taxon>
        <taxon>Bacillales</taxon>
        <taxon>Staphylococcaceae</taxon>
        <taxon>Macrococcoides</taxon>
    </lineage>
</organism>
<dbReference type="AlphaFoldDB" id="A0A855H4H7"/>
<reference evidence="14 15" key="1">
    <citation type="submission" date="2017-12" db="EMBL/GenBank/DDBJ databases">
        <title>Genomics of Macrococcus caseolyticus.</title>
        <authorList>
            <person name="MacFadyen A.C."/>
            <person name="Paterson G.K."/>
        </authorList>
    </citation>
    <scope>NUCLEOTIDE SEQUENCE [LARGE SCALE GENOMIC DNA]</scope>
    <source>
        <strain evidence="14 15">5788_EF188</strain>
    </source>
</reference>
<dbReference type="Proteomes" id="UP000233482">
    <property type="component" value="Unassembled WGS sequence"/>
</dbReference>
<feature type="transmembrane region" description="Helical" evidence="11">
    <location>
        <begin position="54"/>
        <end position="76"/>
    </location>
</feature>
<dbReference type="PROSITE" id="PS50928">
    <property type="entry name" value="ABC_TM1"/>
    <property type="match status" value="1"/>
</dbReference>
<evidence type="ECO:0000256" key="3">
    <source>
        <dbReference type="ARBA" id="ARBA00022448"/>
    </source>
</evidence>
<dbReference type="Gene3D" id="1.10.3720.10">
    <property type="entry name" value="MetI-like"/>
    <property type="match status" value="1"/>
</dbReference>
<dbReference type="InterPro" id="IPR000515">
    <property type="entry name" value="MetI-like"/>
</dbReference>
<keyword evidence="4 12" id="KW-1003">Cell membrane</keyword>
<dbReference type="InterPro" id="IPR035906">
    <property type="entry name" value="MetI-like_sf"/>
</dbReference>
<keyword evidence="7 11" id="KW-0812">Transmembrane</keyword>
<evidence type="ECO:0000256" key="1">
    <source>
        <dbReference type="ARBA" id="ARBA00004651"/>
    </source>
</evidence>
<dbReference type="Pfam" id="PF00528">
    <property type="entry name" value="BPD_transp_1"/>
    <property type="match status" value="1"/>
</dbReference>
<dbReference type="CDD" id="cd06261">
    <property type="entry name" value="TM_PBP2"/>
    <property type="match status" value="1"/>
</dbReference>
<evidence type="ECO:0000256" key="9">
    <source>
        <dbReference type="ARBA" id="ARBA00023112"/>
    </source>
</evidence>
<feature type="transmembrane region" description="Helical" evidence="11">
    <location>
        <begin position="96"/>
        <end position="116"/>
    </location>
</feature>
<dbReference type="GO" id="GO:0015675">
    <property type="term" value="P:nickel cation transport"/>
    <property type="evidence" value="ECO:0007669"/>
    <property type="project" value="UniProtKB-KW"/>
</dbReference>
<comment type="subcellular location">
    <subcellularLocation>
        <location evidence="1 11">Cell membrane</location>
        <topology evidence="1 11">Multi-pass membrane protein</topology>
    </subcellularLocation>
</comment>
<sequence>MKNMTLSSLLNDENFISPIIISLKVAVSATILSLISAILIHYLLSRKYFKGKTILEAIIMLPMVLPPTVVGFLLLILFGKQSFMGKFIELLFHQPIIFTIYAAIAASTLVALPLMYQSIKIGIEQIPENLYHVAQLDGASKFRMFTHITLPLSKAALLTGTLLAFARAIGEFGATLIFAGNIPGVTETMPTAIYVAIENNDLHLAYAWVFIMIVMSFFMMIATQLLRK</sequence>
<evidence type="ECO:0000256" key="2">
    <source>
        <dbReference type="ARBA" id="ARBA00007069"/>
    </source>
</evidence>
<dbReference type="PANTHER" id="PTHR30183">
    <property type="entry name" value="MOLYBDENUM TRANSPORT SYSTEM PERMEASE PROTEIN MODB"/>
    <property type="match status" value="1"/>
</dbReference>
<evidence type="ECO:0000256" key="5">
    <source>
        <dbReference type="ARBA" id="ARBA00022505"/>
    </source>
</evidence>
<proteinExistence type="inferred from homology"/>
<comment type="function">
    <text evidence="12">Part of the binding-protein-dependent transport system for molybdenum; probably responsible for the translocation of the substrate across the membrane.</text>
</comment>
<evidence type="ECO:0000313" key="15">
    <source>
        <dbReference type="Proteomes" id="UP000233482"/>
    </source>
</evidence>
<evidence type="ECO:0000256" key="11">
    <source>
        <dbReference type="RuleBase" id="RU363032"/>
    </source>
</evidence>
<keyword evidence="6" id="KW-0533">Nickel</keyword>
<comment type="similarity">
    <text evidence="2 12">Belongs to the binding-protein-dependent transport system permease family. CysTW subfamily.</text>
</comment>
<gene>
    <name evidence="14" type="primary">modB</name>
    <name evidence="14" type="ORF">CW686_02255</name>
</gene>
<protein>
    <recommendedName>
        <fullName evidence="12">Molybdenum transport system permease</fullName>
    </recommendedName>
</protein>
<dbReference type="SUPFAM" id="SSF161098">
    <property type="entry name" value="MetI-like"/>
    <property type="match status" value="1"/>
</dbReference>
<accession>A0A855H4H7</accession>